<comment type="caution">
    <text evidence="2">The sequence shown here is derived from an EMBL/GenBank/DDBJ whole genome shotgun (WGS) entry which is preliminary data.</text>
</comment>
<evidence type="ECO:0000313" key="2">
    <source>
        <dbReference type="EMBL" id="KRZ05036.1"/>
    </source>
</evidence>
<gene>
    <name evidence="2" type="ORF">T11_17081</name>
</gene>
<feature type="region of interest" description="Disordered" evidence="1">
    <location>
        <begin position="430"/>
        <end position="478"/>
    </location>
</feature>
<reference evidence="2 3" key="1">
    <citation type="submission" date="2015-01" db="EMBL/GenBank/DDBJ databases">
        <title>Evolution of Trichinella species and genotypes.</title>
        <authorList>
            <person name="Korhonen P.K."/>
            <person name="Edoardo P."/>
            <person name="Giuseppe L.R."/>
            <person name="Gasser R.B."/>
        </authorList>
    </citation>
    <scope>NUCLEOTIDE SEQUENCE [LARGE SCALE GENOMIC DNA]</scope>
    <source>
        <strain evidence="2">ISS1029</strain>
    </source>
</reference>
<evidence type="ECO:0000313" key="3">
    <source>
        <dbReference type="Proteomes" id="UP000055024"/>
    </source>
</evidence>
<sequence length="594" mass="67632">MDDYFLPEPYISNPEVEDRQIIRPFIKGFRKGYDSEEVRNRKKISKLLQMDIAEMQASEDSENVLVLQPMLSTTVSPVYSSAGIIDPSCFDSRNSGLNFSKEPISIRVDQGDAAMAEQVLSIYSKMGVSHSDALNAVEALKRYVLGRSDRSVFELSSDSDKDCIIYPLVEVPTGSCFRRYRCFTKIVNSEFGRCEVLLTPLRFKQCNNAKPEADSSGQDGERTDKAAKVDRVHWELAILKRPKWRGVANPKIHEPKKFSGKMGMPRLGKRSSIGQRICVFHNPISSMRSRISNSVAATFFRDLPFEREKCRGFASKQLRSNEESNREQITKPRRISVVSRLYKKYFGGGSKPLNCFSNVEDFQEDKFRPRCIYQAPGDAYCCGMDVMPFLLYCSFHAHMAKNEFPIEKWNFSAIERKQYCMEHYGEETADLNQQPESALSNLSEPQRKRWRPEGYVNSHYDSDSSSSEEENPDSQIPPKRRNVACVDFVSFLLIFNLNFFPHQQMSEQQFPDADAASFDDLSTDSEIETDDGSVSETSTSVEWNNGVLTKTTASCKGNVNLHNFVVDCHCSSILFTAISKHNVFFQIPMVKYDS</sequence>
<name>A0A0V1H3C7_9BILA</name>
<dbReference type="Proteomes" id="UP000055024">
    <property type="component" value="Unassembled WGS sequence"/>
</dbReference>
<protein>
    <recommendedName>
        <fullName evidence="4">Potential DNA-binding domain-containing protein</fullName>
    </recommendedName>
</protein>
<organism evidence="2 3">
    <name type="scientific">Trichinella zimbabwensis</name>
    <dbReference type="NCBI Taxonomy" id="268475"/>
    <lineage>
        <taxon>Eukaryota</taxon>
        <taxon>Metazoa</taxon>
        <taxon>Ecdysozoa</taxon>
        <taxon>Nematoda</taxon>
        <taxon>Enoplea</taxon>
        <taxon>Dorylaimia</taxon>
        <taxon>Trichinellida</taxon>
        <taxon>Trichinellidae</taxon>
        <taxon>Trichinella</taxon>
    </lineage>
</organism>
<feature type="compositionally biased region" description="Polar residues" evidence="1">
    <location>
        <begin position="430"/>
        <end position="444"/>
    </location>
</feature>
<evidence type="ECO:0008006" key="4">
    <source>
        <dbReference type="Google" id="ProtNLM"/>
    </source>
</evidence>
<dbReference type="EMBL" id="JYDP01000148">
    <property type="protein sequence ID" value="KRZ05036.1"/>
    <property type="molecule type" value="Genomic_DNA"/>
</dbReference>
<evidence type="ECO:0000256" key="1">
    <source>
        <dbReference type="SAM" id="MobiDB-lite"/>
    </source>
</evidence>
<accession>A0A0V1H3C7</accession>
<keyword evidence="3" id="KW-1185">Reference proteome</keyword>
<dbReference type="OrthoDB" id="5915729at2759"/>
<dbReference type="AlphaFoldDB" id="A0A0V1H3C7"/>
<proteinExistence type="predicted"/>